<dbReference type="Proteomes" id="UP000319525">
    <property type="component" value="Unassembled WGS sequence"/>
</dbReference>
<gene>
    <name evidence="4" type="ORF">MTE01_14160</name>
</gene>
<keyword evidence="2" id="KW-0812">Transmembrane</keyword>
<feature type="compositionally biased region" description="Basic and acidic residues" evidence="1">
    <location>
        <begin position="29"/>
        <end position="60"/>
    </location>
</feature>
<evidence type="ECO:0000313" key="4">
    <source>
        <dbReference type="EMBL" id="GEB45471.1"/>
    </source>
</evidence>
<dbReference type="Pfam" id="PF03703">
    <property type="entry name" value="bPH_2"/>
    <property type="match status" value="1"/>
</dbReference>
<protein>
    <recommendedName>
        <fullName evidence="3">YdbS-like PH domain-containing protein</fullName>
    </recommendedName>
</protein>
<feature type="compositionally biased region" description="Pro residues" evidence="1">
    <location>
        <begin position="1"/>
        <end position="11"/>
    </location>
</feature>
<dbReference type="AlphaFoldDB" id="A0A4Y3QK54"/>
<proteinExistence type="predicted"/>
<evidence type="ECO:0000313" key="5">
    <source>
        <dbReference type="Proteomes" id="UP000319525"/>
    </source>
</evidence>
<name>A0A4Y3QK54_MICTE</name>
<accession>A0A4Y3QK54</accession>
<dbReference type="PANTHER" id="PTHR34473">
    <property type="entry name" value="UPF0699 TRANSMEMBRANE PROTEIN YDBS"/>
    <property type="match status" value="1"/>
</dbReference>
<evidence type="ECO:0000259" key="3">
    <source>
        <dbReference type="Pfam" id="PF03703"/>
    </source>
</evidence>
<keyword evidence="2" id="KW-0472">Membrane</keyword>
<sequence length="243" mass="26171">MTTPQGTPPQDPWGSDVPQTQAGVSEGIAAERSRAPRADTDPSDVRPADARSADARRPADGDPAADEAVLGVGTYDRILEPRSERRLPLGEGTWHQLARAYVRVQLISQGAVFVLVLAAAVVVQALTGFSWLWIPAGVILLVTAIGLVITPRQARSFGYQLRRDDLVFRRGILWQRVVAVPYGRMQLVDITHGPLDRGFGIAQLKLVTAAASTGVTIPGLTQEAAERLRDTLVAVAETRRTGL</sequence>
<feature type="domain" description="YdbS-like PH" evidence="3">
    <location>
        <begin position="155"/>
        <end position="232"/>
    </location>
</feature>
<feature type="transmembrane region" description="Helical" evidence="2">
    <location>
        <begin position="132"/>
        <end position="150"/>
    </location>
</feature>
<evidence type="ECO:0000256" key="2">
    <source>
        <dbReference type="SAM" id="Phobius"/>
    </source>
</evidence>
<dbReference type="EMBL" id="BJML01000003">
    <property type="protein sequence ID" value="GEB45471.1"/>
    <property type="molecule type" value="Genomic_DNA"/>
</dbReference>
<feature type="region of interest" description="Disordered" evidence="1">
    <location>
        <begin position="1"/>
        <end position="66"/>
    </location>
</feature>
<organism evidence="4 5">
    <name type="scientific">Microbacterium testaceum</name>
    <name type="common">Aureobacterium testaceum</name>
    <name type="synonym">Brevibacterium testaceum</name>
    <dbReference type="NCBI Taxonomy" id="2033"/>
    <lineage>
        <taxon>Bacteria</taxon>
        <taxon>Bacillati</taxon>
        <taxon>Actinomycetota</taxon>
        <taxon>Actinomycetes</taxon>
        <taxon>Micrococcales</taxon>
        <taxon>Microbacteriaceae</taxon>
        <taxon>Microbacterium</taxon>
    </lineage>
</organism>
<dbReference type="PANTHER" id="PTHR34473:SF3">
    <property type="entry name" value="TRANSMEMBRANE PROTEIN-RELATED"/>
    <property type="match status" value="1"/>
</dbReference>
<dbReference type="InterPro" id="IPR005182">
    <property type="entry name" value="YdbS-like_PH"/>
</dbReference>
<feature type="transmembrane region" description="Helical" evidence="2">
    <location>
        <begin position="106"/>
        <end position="126"/>
    </location>
</feature>
<keyword evidence="2" id="KW-1133">Transmembrane helix</keyword>
<reference evidence="4 5" key="1">
    <citation type="submission" date="2019-06" db="EMBL/GenBank/DDBJ databases">
        <title>Whole genome shotgun sequence of Microbacterium testaceum NBRC 12675.</title>
        <authorList>
            <person name="Hosoyama A."/>
            <person name="Uohara A."/>
            <person name="Ohji S."/>
            <person name="Ichikawa N."/>
        </authorList>
    </citation>
    <scope>NUCLEOTIDE SEQUENCE [LARGE SCALE GENOMIC DNA]</scope>
    <source>
        <strain evidence="4 5">NBRC 12675</strain>
    </source>
</reference>
<evidence type="ECO:0000256" key="1">
    <source>
        <dbReference type="SAM" id="MobiDB-lite"/>
    </source>
</evidence>
<comment type="caution">
    <text evidence="4">The sequence shown here is derived from an EMBL/GenBank/DDBJ whole genome shotgun (WGS) entry which is preliminary data.</text>
</comment>